<keyword evidence="1" id="KW-1133">Transmembrane helix</keyword>
<feature type="transmembrane region" description="Helical" evidence="1">
    <location>
        <begin position="32"/>
        <end position="55"/>
    </location>
</feature>
<organism evidence="2">
    <name type="scientific">viral metagenome</name>
    <dbReference type="NCBI Taxonomy" id="1070528"/>
    <lineage>
        <taxon>unclassified sequences</taxon>
        <taxon>metagenomes</taxon>
        <taxon>organismal metagenomes</taxon>
    </lineage>
</organism>
<proteinExistence type="predicted"/>
<feature type="transmembrane region" description="Helical" evidence="1">
    <location>
        <begin position="9"/>
        <end position="26"/>
    </location>
</feature>
<protein>
    <submittedName>
        <fullName evidence="2">Uncharacterized protein</fullName>
    </submittedName>
</protein>
<name>A0A6C0H9N6_9ZZZZ</name>
<dbReference type="EMBL" id="MN739903">
    <property type="protein sequence ID" value="QHT76835.1"/>
    <property type="molecule type" value="Genomic_DNA"/>
</dbReference>
<accession>A0A6C0H9N6</accession>
<dbReference type="AlphaFoldDB" id="A0A6C0H9N6"/>
<sequence length="69" mass="8209">MGTDDRDNFLYGFIFLFNCFIDNVGLDLLLNVVGVFGFFIIEVVLYCILLFKLLINFKYLILYFIYLFL</sequence>
<keyword evidence="1" id="KW-0472">Membrane</keyword>
<reference evidence="2" key="1">
    <citation type="journal article" date="2020" name="Nature">
        <title>Giant virus diversity and host interactions through global metagenomics.</title>
        <authorList>
            <person name="Schulz F."/>
            <person name="Roux S."/>
            <person name="Paez-Espino D."/>
            <person name="Jungbluth S."/>
            <person name="Walsh D.A."/>
            <person name="Denef V.J."/>
            <person name="McMahon K.D."/>
            <person name="Konstantinidis K.T."/>
            <person name="Eloe-Fadrosh E.A."/>
            <person name="Kyrpides N.C."/>
            <person name="Woyke T."/>
        </authorList>
    </citation>
    <scope>NUCLEOTIDE SEQUENCE</scope>
    <source>
        <strain evidence="2">GVMAG-M-3300023179-82</strain>
    </source>
</reference>
<evidence type="ECO:0000256" key="1">
    <source>
        <dbReference type="SAM" id="Phobius"/>
    </source>
</evidence>
<evidence type="ECO:0000313" key="2">
    <source>
        <dbReference type="EMBL" id="QHT76835.1"/>
    </source>
</evidence>
<keyword evidence="1" id="KW-0812">Transmembrane</keyword>